<dbReference type="RefSeq" id="WP_150155212.1">
    <property type="nucleotide sequence ID" value="NZ_CP043959.1"/>
</dbReference>
<feature type="compositionally biased region" description="Basic and acidic residues" evidence="1">
    <location>
        <begin position="112"/>
        <end position="128"/>
    </location>
</feature>
<dbReference type="EMBL" id="CP043959">
    <property type="protein sequence ID" value="QER87483.1"/>
    <property type="molecule type" value="Genomic_DNA"/>
</dbReference>
<evidence type="ECO:0000256" key="1">
    <source>
        <dbReference type="SAM" id="MobiDB-lite"/>
    </source>
</evidence>
<proteinExistence type="predicted"/>
<sequence length="136" mass="14643">MITDITVRPGVLSIRLDLLLVPGHREYGAASPRRRTTIAFSSVLELHRTGRGVVEPAVAASGSPGFGSVGSLTRDGNAYELPDDWGTMLLMPSTPSLAVEVQESRKWLCGARDHVSSPHRPDGRHDLLRPPAGPSR</sequence>
<accession>A0ABX5ZS35</accession>
<reference evidence="2 3" key="1">
    <citation type="submission" date="2019-09" db="EMBL/GenBank/DDBJ databases">
        <title>Draft genome sequence of the Ebosin-producing strain Streptomyces sp. 139.</title>
        <authorList>
            <person name="Ai L."/>
            <person name="Geng M."/>
            <person name="Ma M."/>
            <person name="Bai L."/>
        </authorList>
    </citation>
    <scope>NUCLEOTIDE SEQUENCE [LARGE SCALE GENOMIC DNA]</scope>
    <source>
        <strain evidence="2 3">139</strain>
    </source>
</reference>
<protein>
    <submittedName>
        <fullName evidence="2">Uncharacterized protein</fullName>
    </submittedName>
</protein>
<organism evidence="2 3">
    <name type="scientific">Streptomyces tendae</name>
    <dbReference type="NCBI Taxonomy" id="1932"/>
    <lineage>
        <taxon>Bacteria</taxon>
        <taxon>Bacillati</taxon>
        <taxon>Actinomycetota</taxon>
        <taxon>Actinomycetes</taxon>
        <taxon>Kitasatosporales</taxon>
        <taxon>Streptomycetaceae</taxon>
        <taxon>Streptomyces</taxon>
    </lineage>
</organism>
<keyword evidence="3" id="KW-1185">Reference proteome</keyword>
<dbReference type="Proteomes" id="UP000324308">
    <property type="component" value="Chromosome"/>
</dbReference>
<feature type="region of interest" description="Disordered" evidence="1">
    <location>
        <begin position="112"/>
        <end position="136"/>
    </location>
</feature>
<name>A0ABX5ZS35_STRTE</name>
<gene>
    <name evidence="2" type="ORF">F3L20_17745</name>
</gene>
<evidence type="ECO:0000313" key="3">
    <source>
        <dbReference type="Proteomes" id="UP000324308"/>
    </source>
</evidence>
<evidence type="ECO:0000313" key="2">
    <source>
        <dbReference type="EMBL" id="QER87483.1"/>
    </source>
</evidence>